<dbReference type="InterPro" id="IPR045069">
    <property type="entry name" value="MATE_euk"/>
</dbReference>
<comment type="caution">
    <text evidence="8">The sequence shown here is derived from an EMBL/GenBank/DDBJ whole genome shotgun (WGS) entry which is preliminary data.</text>
</comment>
<protein>
    <submittedName>
        <fullName evidence="8">MATE efflux family protein</fullName>
    </submittedName>
</protein>
<dbReference type="PANTHER" id="PTHR11206">
    <property type="entry name" value="MULTIDRUG RESISTANCE PROTEIN"/>
    <property type="match status" value="1"/>
</dbReference>
<dbReference type="AlphaFoldDB" id="A0AAW0QT97"/>
<dbReference type="GO" id="GO:0015297">
    <property type="term" value="F:antiporter activity"/>
    <property type="evidence" value="ECO:0007669"/>
    <property type="project" value="InterPro"/>
</dbReference>
<feature type="transmembrane region" description="Helical" evidence="7">
    <location>
        <begin position="534"/>
        <end position="551"/>
    </location>
</feature>
<gene>
    <name evidence="8" type="ORF">PG999_009357</name>
</gene>
<dbReference type="EMBL" id="JAQQWP010000008">
    <property type="protein sequence ID" value="KAK8105998.1"/>
    <property type="molecule type" value="Genomic_DNA"/>
</dbReference>
<sequence length="639" mass="70138">MANPRPTNSQGRGGGQEDPANVISSSWTPSFRAASPLAHEILAHDLAEDREAGIVAEHSSGSSDAEDAPTLYRQPAGMTYGDRRPVMLPEPVDGPVLTRIEKKQSRNEERALLQDNHLLGPDQPPDENRGLFTRTYQRYFGDSKTYAHARGTGRQLSSDIEPSEHSPLLSGSITTAQDPDDEHFNDQWEAAVASGKIHTTWQREAKTITLYSLPLIVTFVLQYSINISAIFSVGHIGKIELGAVSLATMTANITGLTTSLDTLCSQAYGSGHKHLVGLQFQRMIYFLWALTMPVIVLWFFAERILLLMLPDPRSAELAGLYLRIITAGIPGFCALECGKRFVQSQGLFHVTTYVLIVAAPLNVLMQWLFVWKFEWGFKGAPIAVVVTQNLMPVLLFIYVRFGEGMQCWGGFSKRALTNWGPMIKLALPGMIMVLAEWFAFEILTLASSQFGTSYLAAQSCLMTLTSTTFQIPFPLSIAASTRIANLIGAKLVDAAKISAKVAFFGALMVALFNVTLLSSLRYKLPLLFTSDQEVIGLVAGIMPLVAVMQLFDGMAAMAHGLLRGIGRQHFGGYANLLSYYLVALPISFGLAFGLDWRLEGLWIGVTIGLIIVATVEYLYIGRSDWDQSVREAEDRNASA</sequence>
<evidence type="ECO:0000313" key="9">
    <source>
        <dbReference type="Proteomes" id="UP001392437"/>
    </source>
</evidence>
<feature type="transmembrane region" description="Helical" evidence="7">
    <location>
        <begin position="350"/>
        <end position="370"/>
    </location>
</feature>
<dbReference type="GO" id="GO:0042910">
    <property type="term" value="F:xenobiotic transmembrane transporter activity"/>
    <property type="evidence" value="ECO:0007669"/>
    <property type="project" value="InterPro"/>
</dbReference>
<dbReference type="Proteomes" id="UP001392437">
    <property type="component" value="Unassembled WGS sequence"/>
</dbReference>
<organism evidence="8 9">
    <name type="scientific">Apiospora kogelbergensis</name>
    <dbReference type="NCBI Taxonomy" id="1337665"/>
    <lineage>
        <taxon>Eukaryota</taxon>
        <taxon>Fungi</taxon>
        <taxon>Dikarya</taxon>
        <taxon>Ascomycota</taxon>
        <taxon>Pezizomycotina</taxon>
        <taxon>Sordariomycetes</taxon>
        <taxon>Xylariomycetidae</taxon>
        <taxon>Amphisphaeriales</taxon>
        <taxon>Apiosporaceae</taxon>
        <taxon>Apiospora</taxon>
    </lineage>
</organism>
<dbReference type="NCBIfam" id="TIGR00797">
    <property type="entry name" value="matE"/>
    <property type="match status" value="1"/>
</dbReference>
<feature type="transmembrane region" description="Helical" evidence="7">
    <location>
        <begin position="572"/>
        <end position="594"/>
    </location>
</feature>
<evidence type="ECO:0000256" key="4">
    <source>
        <dbReference type="ARBA" id="ARBA00022989"/>
    </source>
</evidence>
<feature type="transmembrane region" description="Helical" evidence="7">
    <location>
        <begin position="501"/>
        <end position="522"/>
    </location>
</feature>
<dbReference type="Pfam" id="PF01554">
    <property type="entry name" value="MatE"/>
    <property type="match status" value="2"/>
</dbReference>
<keyword evidence="3 7" id="KW-0812">Transmembrane</keyword>
<proteinExistence type="inferred from homology"/>
<evidence type="ECO:0000256" key="3">
    <source>
        <dbReference type="ARBA" id="ARBA00022692"/>
    </source>
</evidence>
<dbReference type="GO" id="GO:1990961">
    <property type="term" value="P:xenobiotic detoxification by transmembrane export across the plasma membrane"/>
    <property type="evidence" value="ECO:0007669"/>
    <property type="project" value="InterPro"/>
</dbReference>
<feature type="region of interest" description="Disordered" evidence="6">
    <location>
        <begin position="1"/>
        <end position="26"/>
    </location>
</feature>
<dbReference type="InterPro" id="IPR002528">
    <property type="entry name" value="MATE_fam"/>
</dbReference>
<feature type="transmembrane region" description="Helical" evidence="7">
    <location>
        <begin position="382"/>
        <end position="401"/>
    </location>
</feature>
<feature type="compositionally biased region" description="Polar residues" evidence="6">
    <location>
        <begin position="1"/>
        <end position="10"/>
    </location>
</feature>
<feature type="transmembrane region" description="Helical" evidence="7">
    <location>
        <begin position="422"/>
        <end position="440"/>
    </location>
</feature>
<dbReference type="CDD" id="cd13132">
    <property type="entry name" value="MATE_eukaryotic"/>
    <property type="match status" value="1"/>
</dbReference>
<keyword evidence="4 7" id="KW-1133">Transmembrane helix</keyword>
<accession>A0AAW0QT97</accession>
<feature type="transmembrane region" description="Helical" evidence="7">
    <location>
        <begin position="320"/>
        <end position="338"/>
    </location>
</feature>
<evidence type="ECO:0000256" key="7">
    <source>
        <dbReference type="SAM" id="Phobius"/>
    </source>
</evidence>
<comment type="similarity">
    <text evidence="2">Belongs to the multi antimicrobial extrusion (MATE) (TC 2.A.66.1) family.</text>
</comment>
<reference evidence="8 9" key="1">
    <citation type="submission" date="2023-01" db="EMBL/GenBank/DDBJ databases">
        <title>Analysis of 21 Apiospora genomes using comparative genomics revels a genus with tremendous synthesis potential of carbohydrate active enzymes and secondary metabolites.</title>
        <authorList>
            <person name="Sorensen T."/>
        </authorList>
    </citation>
    <scope>NUCLEOTIDE SEQUENCE [LARGE SCALE GENOMIC DNA]</scope>
    <source>
        <strain evidence="8 9">CBS 117206</strain>
    </source>
</reference>
<name>A0AAW0QT97_9PEZI</name>
<keyword evidence="5 7" id="KW-0472">Membrane</keyword>
<evidence type="ECO:0000256" key="1">
    <source>
        <dbReference type="ARBA" id="ARBA00004141"/>
    </source>
</evidence>
<evidence type="ECO:0000256" key="2">
    <source>
        <dbReference type="ARBA" id="ARBA00010199"/>
    </source>
</evidence>
<comment type="subcellular location">
    <subcellularLocation>
        <location evidence="1">Membrane</location>
        <topology evidence="1">Multi-pass membrane protein</topology>
    </subcellularLocation>
</comment>
<dbReference type="GO" id="GO:0016020">
    <property type="term" value="C:membrane"/>
    <property type="evidence" value="ECO:0007669"/>
    <property type="project" value="UniProtKB-SubCell"/>
</dbReference>
<evidence type="ECO:0000256" key="5">
    <source>
        <dbReference type="ARBA" id="ARBA00023136"/>
    </source>
</evidence>
<feature type="transmembrane region" description="Helical" evidence="7">
    <location>
        <begin position="600"/>
        <end position="620"/>
    </location>
</feature>
<feature type="region of interest" description="Disordered" evidence="6">
    <location>
        <begin position="150"/>
        <end position="181"/>
    </location>
</feature>
<keyword evidence="9" id="KW-1185">Reference proteome</keyword>
<evidence type="ECO:0000256" key="6">
    <source>
        <dbReference type="SAM" id="MobiDB-lite"/>
    </source>
</evidence>
<feature type="transmembrane region" description="Helical" evidence="7">
    <location>
        <begin position="283"/>
        <end position="300"/>
    </location>
</feature>
<evidence type="ECO:0000313" key="8">
    <source>
        <dbReference type="EMBL" id="KAK8105998.1"/>
    </source>
</evidence>